<proteinExistence type="predicted"/>
<feature type="domain" description="C2H2-type" evidence="7">
    <location>
        <begin position="260"/>
        <end position="287"/>
    </location>
</feature>
<evidence type="ECO:0000256" key="3">
    <source>
        <dbReference type="ARBA" id="ARBA00022771"/>
    </source>
</evidence>
<dbReference type="EMBL" id="JAPWTK010000020">
    <property type="protein sequence ID" value="KAJ8957840.1"/>
    <property type="molecule type" value="Genomic_DNA"/>
</dbReference>
<evidence type="ECO:0000313" key="9">
    <source>
        <dbReference type="Proteomes" id="UP001162162"/>
    </source>
</evidence>
<dbReference type="SMART" id="SM00355">
    <property type="entry name" value="ZnF_C2H2"/>
    <property type="match status" value="9"/>
</dbReference>
<dbReference type="Gene3D" id="3.30.160.60">
    <property type="entry name" value="Classic Zinc Finger"/>
    <property type="match status" value="5"/>
</dbReference>
<dbReference type="PANTHER" id="PTHR24379">
    <property type="entry name" value="KRAB AND ZINC FINGER DOMAIN-CONTAINING"/>
    <property type="match status" value="1"/>
</dbReference>
<dbReference type="PANTHER" id="PTHR24379:SF121">
    <property type="entry name" value="C2H2-TYPE DOMAIN-CONTAINING PROTEIN"/>
    <property type="match status" value="1"/>
</dbReference>
<dbReference type="PROSITE" id="PS50157">
    <property type="entry name" value="ZINC_FINGER_C2H2_2"/>
    <property type="match status" value="5"/>
</dbReference>
<feature type="domain" description="C2H2-type" evidence="7">
    <location>
        <begin position="322"/>
        <end position="349"/>
    </location>
</feature>
<feature type="compositionally biased region" description="Acidic residues" evidence="6">
    <location>
        <begin position="173"/>
        <end position="191"/>
    </location>
</feature>
<sequence>MLISVGNCSESTEISCCLCEQITVEEMCSEDMKIWKEMVIRCVPEWDIYAVDNVCACRECMNTLKNLYVFVNTVLIKGDIKNNCLKEDKPDLLSLRDILKFYKSETKNKTVPEEKEEGESGLKHVDVDTQLNSEDNVVEEPTVVEEPSRDVTEERAGAYGTLVQEHPTPEQQESNEDDEEQSKAESEEEFTPQDINASGTSDSEDSAKKKRSKPTRKKTRVSKQFRCDTCSFVTKYKSALGSLAVAKKSRRKRPSSPREIKCDQCDYVTKYRSALVSHLMVHKDPSETTMHKCTECGHETKRIADLRAHMIIHRDPSELKKFKCLHCAYESKRKGDLKNHMMTHQTVKYRCELCTYETANKRYLEKVHSVIHKERSEVKLYKCDKCQFECPRKNYMVLHANLHKAKDEVPVYKCHWCDFETRYKTGLRLHMVLHKCSSEIQMFECHECGYKTKRKKDLKLHVARHFNFKKESLRCANCPFETKDKRCLIYHMNVHRDISELRTFKCHLCSYQSVRKGNLQSHLKSHGRLVQRKKVIEISSDEEPRRSRPPKPSLNEEYVVFNDIGMMEVI</sequence>
<dbReference type="AlphaFoldDB" id="A0AAV8Z2R0"/>
<evidence type="ECO:0000256" key="6">
    <source>
        <dbReference type="SAM" id="MobiDB-lite"/>
    </source>
</evidence>
<dbReference type="Pfam" id="PF00096">
    <property type="entry name" value="zf-C2H2"/>
    <property type="match status" value="2"/>
</dbReference>
<keyword evidence="9" id="KW-1185">Reference proteome</keyword>
<accession>A0AAV8Z2R0</accession>
<organism evidence="8 9">
    <name type="scientific">Aromia moschata</name>
    <dbReference type="NCBI Taxonomy" id="1265417"/>
    <lineage>
        <taxon>Eukaryota</taxon>
        <taxon>Metazoa</taxon>
        <taxon>Ecdysozoa</taxon>
        <taxon>Arthropoda</taxon>
        <taxon>Hexapoda</taxon>
        <taxon>Insecta</taxon>
        <taxon>Pterygota</taxon>
        <taxon>Neoptera</taxon>
        <taxon>Endopterygota</taxon>
        <taxon>Coleoptera</taxon>
        <taxon>Polyphaga</taxon>
        <taxon>Cucujiformia</taxon>
        <taxon>Chrysomeloidea</taxon>
        <taxon>Cerambycidae</taxon>
        <taxon>Cerambycinae</taxon>
        <taxon>Callichromatini</taxon>
        <taxon>Aromia</taxon>
    </lineage>
</organism>
<name>A0AAV8Z2R0_9CUCU</name>
<evidence type="ECO:0000256" key="1">
    <source>
        <dbReference type="ARBA" id="ARBA00022723"/>
    </source>
</evidence>
<evidence type="ECO:0000256" key="4">
    <source>
        <dbReference type="ARBA" id="ARBA00022833"/>
    </source>
</evidence>
<reference evidence="8" key="1">
    <citation type="journal article" date="2023" name="Insect Mol. Biol.">
        <title>Genome sequencing provides insights into the evolution of gene families encoding plant cell wall-degrading enzymes in longhorned beetles.</title>
        <authorList>
            <person name="Shin N.R."/>
            <person name="Okamura Y."/>
            <person name="Kirsch R."/>
            <person name="Pauchet Y."/>
        </authorList>
    </citation>
    <scope>NUCLEOTIDE SEQUENCE</scope>
    <source>
        <strain evidence="8">AMC_N1</strain>
    </source>
</reference>
<evidence type="ECO:0000259" key="7">
    <source>
        <dbReference type="PROSITE" id="PS50157"/>
    </source>
</evidence>
<dbReference type="PROSITE" id="PS00028">
    <property type="entry name" value="ZINC_FINGER_C2H2_1"/>
    <property type="match status" value="1"/>
</dbReference>
<protein>
    <recommendedName>
        <fullName evidence="7">C2H2-type domain-containing protein</fullName>
    </recommendedName>
</protein>
<keyword evidence="2" id="KW-0677">Repeat</keyword>
<dbReference type="InterPro" id="IPR013087">
    <property type="entry name" value="Znf_C2H2_type"/>
</dbReference>
<comment type="caution">
    <text evidence="8">The sequence shown here is derived from an EMBL/GenBank/DDBJ whole genome shotgun (WGS) entry which is preliminary data.</text>
</comment>
<feature type="compositionally biased region" description="Basic and acidic residues" evidence="6">
    <location>
        <begin position="108"/>
        <end position="127"/>
    </location>
</feature>
<keyword evidence="4" id="KW-0862">Zinc</keyword>
<dbReference type="GO" id="GO:0008270">
    <property type="term" value="F:zinc ion binding"/>
    <property type="evidence" value="ECO:0007669"/>
    <property type="project" value="UniProtKB-KW"/>
</dbReference>
<feature type="compositionally biased region" description="Basic and acidic residues" evidence="6">
    <location>
        <begin position="146"/>
        <end position="156"/>
    </location>
</feature>
<dbReference type="SUPFAM" id="SSF57667">
    <property type="entry name" value="beta-beta-alpha zinc fingers"/>
    <property type="match status" value="4"/>
</dbReference>
<dbReference type="Proteomes" id="UP001162162">
    <property type="component" value="Unassembled WGS sequence"/>
</dbReference>
<feature type="domain" description="C2H2-type" evidence="7">
    <location>
        <begin position="291"/>
        <end position="318"/>
    </location>
</feature>
<keyword evidence="1" id="KW-0479">Metal-binding</keyword>
<feature type="domain" description="C2H2-type" evidence="7">
    <location>
        <begin position="504"/>
        <end position="526"/>
    </location>
</feature>
<evidence type="ECO:0000256" key="5">
    <source>
        <dbReference type="PROSITE-ProRule" id="PRU00042"/>
    </source>
</evidence>
<feature type="compositionally biased region" description="Basic residues" evidence="6">
    <location>
        <begin position="208"/>
        <end position="220"/>
    </location>
</feature>
<keyword evidence="3 5" id="KW-0863">Zinc-finger</keyword>
<evidence type="ECO:0000313" key="8">
    <source>
        <dbReference type="EMBL" id="KAJ8957840.1"/>
    </source>
</evidence>
<dbReference type="InterPro" id="IPR036236">
    <property type="entry name" value="Znf_C2H2_sf"/>
</dbReference>
<feature type="domain" description="C2H2-type" evidence="7">
    <location>
        <begin position="443"/>
        <end position="470"/>
    </location>
</feature>
<feature type="region of interest" description="Disordered" evidence="6">
    <location>
        <begin position="108"/>
        <end position="220"/>
    </location>
</feature>
<evidence type="ECO:0000256" key="2">
    <source>
        <dbReference type="ARBA" id="ARBA00022737"/>
    </source>
</evidence>
<gene>
    <name evidence="8" type="ORF">NQ318_001836</name>
</gene>